<dbReference type="GO" id="GO:0003700">
    <property type="term" value="F:DNA-binding transcription factor activity"/>
    <property type="evidence" value="ECO:0007669"/>
    <property type="project" value="InterPro"/>
</dbReference>
<dbReference type="PANTHER" id="PTHR34294:SF1">
    <property type="entry name" value="TRANSCRIPTIONAL REGULATOR LSRR"/>
    <property type="match status" value="1"/>
</dbReference>
<dbReference type="EMBL" id="CP012023">
    <property type="protein sequence ID" value="ALI55316.1"/>
    <property type="molecule type" value="Genomic_DNA"/>
</dbReference>
<evidence type="ECO:0000256" key="3">
    <source>
        <dbReference type="ARBA" id="ARBA00023125"/>
    </source>
</evidence>
<dbReference type="InterPro" id="IPR000835">
    <property type="entry name" value="HTH_MarR-typ"/>
</dbReference>
<dbReference type="SUPFAM" id="SSF100950">
    <property type="entry name" value="NagB/RpiA/CoA transferase-like"/>
    <property type="match status" value="1"/>
</dbReference>
<evidence type="ECO:0000259" key="6">
    <source>
        <dbReference type="Pfam" id="PF12802"/>
    </source>
</evidence>
<dbReference type="GO" id="GO:0030246">
    <property type="term" value="F:carbohydrate binding"/>
    <property type="evidence" value="ECO:0007669"/>
    <property type="project" value="InterPro"/>
</dbReference>
<feature type="domain" description="Sugar-binding" evidence="5">
    <location>
        <begin position="65"/>
        <end position="318"/>
    </location>
</feature>
<dbReference type="InterPro" id="IPR037171">
    <property type="entry name" value="NagB/RpiA_transferase-like"/>
</dbReference>
<dbReference type="KEGG" id="cmar:IMCC12053_1369"/>
<dbReference type="Pfam" id="PF12802">
    <property type="entry name" value="MarR_2"/>
    <property type="match status" value="1"/>
</dbReference>
<dbReference type="Proteomes" id="UP000064920">
    <property type="component" value="Chromosome"/>
</dbReference>
<dbReference type="InterPro" id="IPR051054">
    <property type="entry name" value="SorC_transcr_regulators"/>
</dbReference>
<keyword evidence="3" id="KW-0238">DNA-binding</keyword>
<gene>
    <name evidence="7" type="ORF">IMCC12053_1369</name>
</gene>
<evidence type="ECO:0000256" key="1">
    <source>
        <dbReference type="ARBA" id="ARBA00010466"/>
    </source>
</evidence>
<dbReference type="Gene3D" id="3.40.50.1360">
    <property type="match status" value="1"/>
</dbReference>
<dbReference type="InterPro" id="IPR036388">
    <property type="entry name" value="WH-like_DNA-bd_sf"/>
</dbReference>
<dbReference type="Gene3D" id="1.10.10.10">
    <property type="entry name" value="Winged helix-like DNA-binding domain superfamily/Winged helix DNA-binding domain"/>
    <property type="match status" value="1"/>
</dbReference>
<sequence length="319" mass="33968">MAQVNTDDGERSNRGLAARAAWMSYVGGMTQDQIAQELGISRQRAQRLVARAGAEGLIRVRIDHPIAECLELERALKSRFALNSVRVAPNAGDSVDPSIGIATFAAPFVERILEDVDPQVIALGTGRTLSMVVDQMQAVDGSHHKLTSLIGNVSPDGSASFYEVIMRLAEKVNAPHYPMSVPVLARNDAEMDLYLSLPHVSAARALAKQASTAIVGVGQMGNDAPLFVDGFISAQQLSEVQALGAAGEICSHMFDENGQMIDHPVIRQMVGLLPDVSHMRVICIGGGAKKLSAIRAALRGGLISDLVTDEITAQALINN</sequence>
<organism evidence="7 8">
    <name type="scientific">Celeribacter marinus</name>
    <dbReference type="NCBI Taxonomy" id="1397108"/>
    <lineage>
        <taxon>Bacteria</taxon>
        <taxon>Pseudomonadati</taxon>
        <taxon>Pseudomonadota</taxon>
        <taxon>Alphaproteobacteria</taxon>
        <taxon>Rhodobacterales</taxon>
        <taxon>Roseobacteraceae</taxon>
        <taxon>Celeribacter</taxon>
    </lineage>
</organism>
<dbReference type="RefSeq" id="WP_062217032.1">
    <property type="nucleotide sequence ID" value="NZ_CP012023.1"/>
</dbReference>
<evidence type="ECO:0000256" key="4">
    <source>
        <dbReference type="ARBA" id="ARBA00023163"/>
    </source>
</evidence>
<name>A0A0P0ABE6_9RHOB</name>
<comment type="similarity">
    <text evidence="1">Belongs to the SorC transcriptional regulatory family.</text>
</comment>
<keyword evidence="4" id="KW-0804">Transcription</keyword>
<dbReference type="STRING" id="1397108.IMCC12053_1369"/>
<proteinExistence type="inferred from homology"/>
<keyword evidence="2" id="KW-0805">Transcription regulation</keyword>
<evidence type="ECO:0000256" key="2">
    <source>
        <dbReference type="ARBA" id="ARBA00023015"/>
    </source>
</evidence>
<reference evidence="8" key="1">
    <citation type="submission" date="2015-05" db="EMBL/GenBank/DDBJ databases">
        <authorList>
            <person name="Oh H.-M."/>
            <person name="Yang J.-A."/>
            <person name="Cho J.-C."/>
            <person name="Kang I."/>
        </authorList>
    </citation>
    <scope>NUCLEOTIDE SEQUENCE [LARGE SCALE GENOMIC DNA]</scope>
    <source>
        <strain evidence="8">IMCC 12053</strain>
    </source>
</reference>
<dbReference type="PANTHER" id="PTHR34294">
    <property type="entry name" value="TRANSCRIPTIONAL REGULATOR-RELATED"/>
    <property type="match status" value="1"/>
</dbReference>
<accession>A0A0P0ABE6</accession>
<dbReference type="OrthoDB" id="7065657at2"/>
<evidence type="ECO:0000313" key="8">
    <source>
        <dbReference type="Proteomes" id="UP000064920"/>
    </source>
</evidence>
<evidence type="ECO:0000259" key="5">
    <source>
        <dbReference type="Pfam" id="PF04198"/>
    </source>
</evidence>
<protein>
    <submittedName>
        <fullName evidence="7">Transcriptional regulator of mannitol utilization, DeoR family protein</fullName>
    </submittedName>
</protein>
<feature type="domain" description="HTH marR-type" evidence="6">
    <location>
        <begin position="22"/>
        <end position="61"/>
    </location>
</feature>
<keyword evidence="8" id="KW-1185">Reference proteome</keyword>
<evidence type="ECO:0000313" key="7">
    <source>
        <dbReference type="EMBL" id="ALI55316.1"/>
    </source>
</evidence>
<dbReference type="PATRIC" id="fig|1397108.4.peg.1402"/>
<dbReference type="AlphaFoldDB" id="A0A0P0ABE6"/>
<dbReference type="InterPro" id="IPR007324">
    <property type="entry name" value="Sugar-bd_dom_put"/>
</dbReference>
<dbReference type="GO" id="GO:0003677">
    <property type="term" value="F:DNA binding"/>
    <property type="evidence" value="ECO:0007669"/>
    <property type="project" value="UniProtKB-KW"/>
</dbReference>
<dbReference type="Pfam" id="PF04198">
    <property type="entry name" value="Sugar-bind"/>
    <property type="match status" value="1"/>
</dbReference>